<accession>A0A8T0GI29</accession>
<feature type="signal peptide" evidence="1">
    <location>
        <begin position="1"/>
        <end position="19"/>
    </location>
</feature>
<evidence type="ECO:0000256" key="1">
    <source>
        <dbReference type="SAM" id="SignalP"/>
    </source>
</evidence>
<dbReference type="Proteomes" id="UP000822688">
    <property type="component" value="Chromosome 10"/>
</dbReference>
<dbReference type="EMBL" id="CM026431">
    <property type="protein sequence ID" value="KAG0558660.1"/>
    <property type="molecule type" value="Genomic_DNA"/>
</dbReference>
<evidence type="ECO:0000313" key="2">
    <source>
        <dbReference type="EMBL" id="KAG0558660.1"/>
    </source>
</evidence>
<proteinExistence type="predicted"/>
<sequence length="118" mass="13162">MCHEKYGICTSLIFSRCIATCFLVTNTARSTTLGFEHVQAYLYGSQHSETSVVCDFTTEIITLVGHVPKVSTFSEKLLSNDGRVMHLLLFPIIRDLRTFAHDGISLQKIPGSQSCLYT</sequence>
<feature type="chain" id="PRO_5035839238" evidence="1">
    <location>
        <begin position="20"/>
        <end position="118"/>
    </location>
</feature>
<evidence type="ECO:0000313" key="3">
    <source>
        <dbReference type="Proteomes" id="UP000822688"/>
    </source>
</evidence>
<comment type="caution">
    <text evidence="2">The sequence shown here is derived from an EMBL/GenBank/DDBJ whole genome shotgun (WGS) entry which is preliminary data.</text>
</comment>
<name>A0A8T0GI29_CERPU</name>
<protein>
    <submittedName>
        <fullName evidence="2">Uncharacterized protein</fullName>
    </submittedName>
</protein>
<keyword evidence="1" id="KW-0732">Signal</keyword>
<keyword evidence="3" id="KW-1185">Reference proteome</keyword>
<gene>
    <name evidence="2" type="ORF">KC19_10G044400</name>
</gene>
<dbReference type="AlphaFoldDB" id="A0A8T0GI29"/>
<reference evidence="2" key="1">
    <citation type="submission" date="2020-06" db="EMBL/GenBank/DDBJ databases">
        <title>WGS assembly of Ceratodon purpureus strain R40.</title>
        <authorList>
            <person name="Carey S.B."/>
            <person name="Jenkins J."/>
            <person name="Shu S."/>
            <person name="Lovell J.T."/>
            <person name="Sreedasyam A."/>
            <person name="Maumus F."/>
            <person name="Tiley G.P."/>
            <person name="Fernandez-Pozo N."/>
            <person name="Barry K."/>
            <person name="Chen C."/>
            <person name="Wang M."/>
            <person name="Lipzen A."/>
            <person name="Daum C."/>
            <person name="Saski C.A."/>
            <person name="Payton A.C."/>
            <person name="Mcbreen J.C."/>
            <person name="Conrad R.E."/>
            <person name="Kollar L.M."/>
            <person name="Olsson S."/>
            <person name="Huttunen S."/>
            <person name="Landis J.B."/>
            <person name="Wickett N.J."/>
            <person name="Johnson M.G."/>
            <person name="Rensing S.A."/>
            <person name="Grimwood J."/>
            <person name="Schmutz J."/>
            <person name="Mcdaniel S.F."/>
        </authorList>
    </citation>
    <scope>NUCLEOTIDE SEQUENCE</scope>
    <source>
        <strain evidence="2">R40</strain>
    </source>
</reference>
<organism evidence="2 3">
    <name type="scientific">Ceratodon purpureus</name>
    <name type="common">Fire moss</name>
    <name type="synonym">Dicranum purpureum</name>
    <dbReference type="NCBI Taxonomy" id="3225"/>
    <lineage>
        <taxon>Eukaryota</taxon>
        <taxon>Viridiplantae</taxon>
        <taxon>Streptophyta</taxon>
        <taxon>Embryophyta</taxon>
        <taxon>Bryophyta</taxon>
        <taxon>Bryophytina</taxon>
        <taxon>Bryopsida</taxon>
        <taxon>Dicranidae</taxon>
        <taxon>Pseudoditrichales</taxon>
        <taxon>Ditrichaceae</taxon>
        <taxon>Ceratodon</taxon>
    </lineage>
</organism>